<evidence type="ECO:0000313" key="11">
    <source>
        <dbReference type="EMBL" id="PPR00099.1"/>
    </source>
</evidence>
<dbReference type="AlphaFoldDB" id="A0A409YAS5"/>
<evidence type="ECO:0000259" key="10">
    <source>
        <dbReference type="PROSITE" id="PS50929"/>
    </source>
</evidence>
<keyword evidence="6 8" id="KW-0472">Membrane</keyword>
<evidence type="ECO:0000256" key="6">
    <source>
        <dbReference type="ARBA" id="ARBA00023136"/>
    </source>
</evidence>
<dbReference type="InterPro" id="IPR003593">
    <property type="entry name" value="AAA+_ATPase"/>
</dbReference>
<evidence type="ECO:0000256" key="1">
    <source>
        <dbReference type="ARBA" id="ARBA00004141"/>
    </source>
</evidence>
<dbReference type="PANTHER" id="PTHR43394:SF15">
    <property type="entry name" value="ALPHA-FACTOR-TRANSPORTING ATPASE"/>
    <property type="match status" value="1"/>
</dbReference>
<gene>
    <name evidence="11" type="ORF">CVT24_008957</name>
</gene>
<feature type="region of interest" description="Disordered" evidence="7">
    <location>
        <begin position="741"/>
        <end position="760"/>
    </location>
</feature>
<evidence type="ECO:0000256" key="3">
    <source>
        <dbReference type="ARBA" id="ARBA00022741"/>
    </source>
</evidence>
<dbReference type="Gene3D" id="3.40.50.300">
    <property type="entry name" value="P-loop containing nucleotide triphosphate hydrolases"/>
    <property type="match status" value="1"/>
</dbReference>
<feature type="domain" description="ABC transmembrane type-1" evidence="10">
    <location>
        <begin position="84"/>
        <end position="396"/>
    </location>
</feature>
<dbReference type="InParanoid" id="A0A409YAS5"/>
<keyword evidence="5 8" id="KW-1133">Transmembrane helix</keyword>
<dbReference type="Pfam" id="PF00664">
    <property type="entry name" value="ABC_membrane"/>
    <property type="match status" value="2"/>
</dbReference>
<dbReference type="Pfam" id="PF00005">
    <property type="entry name" value="ABC_tran"/>
    <property type="match status" value="1"/>
</dbReference>
<dbReference type="PANTHER" id="PTHR43394">
    <property type="entry name" value="ATP-DEPENDENT PERMEASE MDL1, MITOCHONDRIAL"/>
    <property type="match status" value="1"/>
</dbReference>
<feature type="domain" description="ABC transporter" evidence="9">
    <location>
        <begin position="473"/>
        <end position="725"/>
    </location>
</feature>
<accession>A0A409YAS5</accession>
<feature type="compositionally biased region" description="Polar residues" evidence="7">
    <location>
        <begin position="428"/>
        <end position="443"/>
    </location>
</feature>
<dbReference type="SUPFAM" id="SSF52540">
    <property type="entry name" value="P-loop containing nucleoside triphosphate hydrolases"/>
    <property type="match status" value="1"/>
</dbReference>
<feature type="domain" description="ABC transmembrane type-1" evidence="10">
    <location>
        <begin position="992"/>
        <end position="1077"/>
    </location>
</feature>
<dbReference type="InterPro" id="IPR003439">
    <property type="entry name" value="ABC_transporter-like_ATP-bd"/>
</dbReference>
<keyword evidence="2 8" id="KW-0812">Transmembrane</keyword>
<feature type="region of interest" description="Disordered" evidence="7">
    <location>
        <begin position="415"/>
        <end position="443"/>
    </location>
</feature>
<dbReference type="GO" id="GO:0005524">
    <property type="term" value="F:ATP binding"/>
    <property type="evidence" value="ECO:0007669"/>
    <property type="project" value="UniProtKB-KW"/>
</dbReference>
<dbReference type="GO" id="GO:0005743">
    <property type="term" value="C:mitochondrial inner membrane"/>
    <property type="evidence" value="ECO:0007669"/>
    <property type="project" value="TreeGrafter"/>
</dbReference>
<evidence type="ECO:0000256" key="8">
    <source>
        <dbReference type="SAM" id="Phobius"/>
    </source>
</evidence>
<dbReference type="STRING" id="181874.A0A409YAS5"/>
<evidence type="ECO:0000256" key="7">
    <source>
        <dbReference type="SAM" id="MobiDB-lite"/>
    </source>
</evidence>
<evidence type="ECO:0000256" key="2">
    <source>
        <dbReference type="ARBA" id="ARBA00022692"/>
    </source>
</evidence>
<feature type="transmembrane region" description="Helical" evidence="8">
    <location>
        <begin position="989"/>
        <end position="1008"/>
    </location>
</feature>
<protein>
    <recommendedName>
        <fullName evidence="13">ABC transporter domain-containing protein</fullName>
    </recommendedName>
</protein>
<dbReference type="SMART" id="SM00382">
    <property type="entry name" value="AAA"/>
    <property type="match status" value="1"/>
</dbReference>
<feature type="transmembrane region" description="Helical" evidence="8">
    <location>
        <begin position="253"/>
        <end position="275"/>
    </location>
</feature>
<dbReference type="PROSITE" id="PS50893">
    <property type="entry name" value="ABC_TRANSPORTER_2"/>
    <property type="match status" value="1"/>
</dbReference>
<feature type="region of interest" description="Disordered" evidence="7">
    <location>
        <begin position="21"/>
        <end position="62"/>
    </location>
</feature>
<feature type="transmembrane region" description="Helical" evidence="8">
    <location>
        <begin position="1028"/>
        <end position="1049"/>
    </location>
</feature>
<dbReference type="CDD" id="cd18577">
    <property type="entry name" value="ABC_6TM_Pgp_ABCB1_D1_like"/>
    <property type="match status" value="1"/>
</dbReference>
<dbReference type="SUPFAM" id="SSF90123">
    <property type="entry name" value="ABC transporter transmembrane region"/>
    <property type="match status" value="2"/>
</dbReference>
<dbReference type="InterPro" id="IPR027417">
    <property type="entry name" value="P-loop_NTPase"/>
</dbReference>
<dbReference type="EMBL" id="NHTK01001333">
    <property type="protein sequence ID" value="PPR00099.1"/>
    <property type="molecule type" value="Genomic_DNA"/>
</dbReference>
<dbReference type="GO" id="GO:0090374">
    <property type="term" value="P:oligopeptide export from mitochondrion"/>
    <property type="evidence" value="ECO:0007669"/>
    <property type="project" value="TreeGrafter"/>
</dbReference>
<evidence type="ECO:0008006" key="13">
    <source>
        <dbReference type="Google" id="ProtNLM"/>
    </source>
</evidence>
<dbReference type="InterPro" id="IPR011527">
    <property type="entry name" value="ABC1_TM_dom"/>
</dbReference>
<feature type="transmembrane region" description="Helical" evidence="8">
    <location>
        <begin position="77"/>
        <end position="106"/>
    </location>
</feature>
<dbReference type="InterPro" id="IPR036640">
    <property type="entry name" value="ABC1_TM_sf"/>
</dbReference>
<dbReference type="PROSITE" id="PS50929">
    <property type="entry name" value="ABC_TM1F"/>
    <property type="match status" value="2"/>
</dbReference>
<feature type="transmembrane region" description="Helical" evidence="8">
    <location>
        <begin position="138"/>
        <end position="163"/>
    </location>
</feature>
<name>A0A409YAS5_9AGAR</name>
<comment type="subcellular location">
    <subcellularLocation>
        <location evidence="1">Membrane</location>
        <topology evidence="1">Multi-pass membrane protein</topology>
    </subcellularLocation>
</comment>
<keyword evidence="3" id="KW-0547">Nucleotide-binding</keyword>
<sequence length="1088" mass="118539">MKRQTNNQQLAVSTAEIESRPYELEVSPRNSIESDMVDVDLKQSTPSTSTQASPSSSAPSPQPSLKLLFSLLSRRHVCLLLVPAVFSSLVSGGIAPFMTFVVGQAFDAFAKYPNSPASPDFPPTKEAKDALLKGVGIAALQLLGLAVGSIALGSVTSSLWIWTGEVNVRALRRLVFRSMMIKDMSWFDTNMGSSGEASDDSNGPVGAAGHMAKFSRETDEVRSATSLASGLLIQSITTTIACLILAFMRSWALTLVILSAVPLLIFIQGLSQGFANPLLAYEREQTAIAATIVDRAVAAISTVKAFNAQTFELRRAKASFSSLTGAAKKLNALWATTSGLSQFVMFAMFVQGFWFGAKLVRDGKVSAGDVMAVFWACLIATTNLQMCIPHLITLAKGKFAMVAMLSLVDDIPSASADRPKPSYPIRHSTASSLDAPVTPTTPSSQFGILKHAFPSSSPRTLKKITPTKCHGELALHNITFAYPSRPSVPVLTNVSLFLPAHEMTFIVGSSGSGKSSVAGLLMRMYDPQEGHVTLDERDIRYLEDSWVREQVACVSQGGVVVFDGRTVYENVVAGLGIDLDCDVEGGLEALVGREEVEEACRAALMHDFVRDMPDGYDTVLGGGSGVGLSGGQKQRLAIARAELRNPTVLILDEATSALDSTSRILVFEALKRWRANKTTIVITHDLSQISPDDFVYVLKQGRVAEQGYRYDLEMVFGEEHEDKGEFRKMMDVQMATGGFLPEKDVDQLAPSPAPEDVDDLYESDSEDEQLKPVHLKHQSLAIRPLTFGNWMFDVIADLTGKPTAPAPALPQPAVTNNRPSQYQISRFVPFEAFNGVNEVQEEDMAQVPRPRRPSSIHLEMPATPTAARFSLTQSKRYSLPFTPTSATFTIASTNPFAAYSSEKEKYVEEEDEEEMAFNNEKYAVEMSGATARRGREQTQQRMQLRRDNTLDLSVVVDPRDNATNPTNDEPLPSFFSLSRMAFSTLPSKPVLFIGLMFCLLSGAMTPLFSYLLSRLLFEVSIGAQNVSVINMFGGIVLGVAALDGLFLALKYAIMEGVANSWAERVRGDAFAGVIRQDRKHSRRLHLSS</sequence>
<dbReference type="Gene3D" id="1.20.1560.10">
    <property type="entry name" value="ABC transporter type 1, transmembrane domain"/>
    <property type="match status" value="3"/>
</dbReference>
<keyword evidence="12" id="KW-1185">Reference proteome</keyword>
<evidence type="ECO:0000256" key="5">
    <source>
        <dbReference type="ARBA" id="ARBA00022989"/>
    </source>
</evidence>
<dbReference type="GO" id="GO:0015421">
    <property type="term" value="F:ABC-type oligopeptide transporter activity"/>
    <property type="evidence" value="ECO:0007669"/>
    <property type="project" value="TreeGrafter"/>
</dbReference>
<evidence type="ECO:0000313" key="12">
    <source>
        <dbReference type="Proteomes" id="UP000284842"/>
    </source>
</evidence>
<feature type="transmembrane region" description="Helical" evidence="8">
    <location>
        <begin position="373"/>
        <end position="395"/>
    </location>
</feature>
<feature type="non-terminal residue" evidence="11">
    <location>
        <position position="1088"/>
    </location>
</feature>
<dbReference type="InterPro" id="IPR039421">
    <property type="entry name" value="Type_1_exporter"/>
</dbReference>
<evidence type="ECO:0000259" key="9">
    <source>
        <dbReference type="PROSITE" id="PS50893"/>
    </source>
</evidence>
<dbReference type="FunCoup" id="A0A409YAS5">
    <property type="interactions" value="30"/>
</dbReference>
<feature type="compositionally biased region" description="Low complexity" evidence="7">
    <location>
        <begin position="43"/>
        <end position="62"/>
    </location>
</feature>
<dbReference type="GO" id="GO:0016887">
    <property type="term" value="F:ATP hydrolysis activity"/>
    <property type="evidence" value="ECO:0007669"/>
    <property type="project" value="InterPro"/>
</dbReference>
<proteinExistence type="predicted"/>
<dbReference type="OrthoDB" id="6500128at2759"/>
<reference evidence="11 12" key="1">
    <citation type="journal article" date="2018" name="Evol. Lett.">
        <title>Horizontal gene cluster transfer increased hallucinogenic mushroom diversity.</title>
        <authorList>
            <person name="Reynolds H.T."/>
            <person name="Vijayakumar V."/>
            <person name="Gluck-Thaler E."/>
            <person name="Korotkin H.B."/>
            <person name="Matheny P.B."/>
            <person name="Slot J.C."/>
        </authorList>
    </citation>
    <scope>NUCLEOTIDE SEQUENCE [LARGE SCALE GENOMIC DNA]</scope>
    <source>
        <strain evidence="11 12">2629</strain>
    </source>
</reference>
<feature type="transmembrane region" description="Helical" evidence="8">
    <location>
        <begin position="224"/>
        <end position="247"/>
    </location>
</feature>
<feature type="transmembrane region" description="Helical" evidence="8">
    <location>
        <begin position="332"/>
        <end position="353"/>
    </location>
</feature>
<comment type="caution">
    <text evidence="11">The sequence shown here is derived from an EMBL/GenBank/DDBJ whole genome shotgun (WGS) entry which is preliminary data.</text>
</comment>
<organism evidence="11 12">
    <name type="scientific">Panaeolus cyanescens</name>
    <dbReference type="NCBI Taxonomy" id="181874"/>
    <lineage>
        <taxon>Eukaryota</taxon>
        <taxon>Fungi</taxon>
        <taxon>Dikarya</taxon>
        <taxon>Basidiomycota</taxon>
        <taxon>Agaricomycotina</taxon>
        <taxon>Agaricomycetes</taxon>
        <taxon>Agaricomycetidae</taxon>
        <taxon>Agaricales</taxon>
        <taxon>Agaricineae</taxon>
        <taxon>Galeropsidaceae</taxon>
        <taxon>Panaeolus</taxon>
    </lineage>
</organism>
<dbReference type="Proteomes" id="UP000284842">
    <property type="component" value="Unassembled WGS sequence"/>
</dbReference>
<keyword evidence="4" id="KW-0067">ATP-binding</keyword>
<evidence type="ECO:0000256" key="4">
    <source>
        <dbReference type="ARBA" id="ARBA00022840"/>
    </source>
</evidence>